<sequence length="124" mass="14575">MNPKEKCLIVLDVADEKKMQDVVILDLRDVFPVADYWVIGSAATFIQTKAIAEEIKKTLDSYSVQPFHIEGFDVGEWILMDYGDVIVHIFREEERHYYLLEKLWRNAHLVYSKELQINKISEID</sequence>
<name>A0A1V5STZ6_9BACT</name>
<keyword evidence="2" id="KW-0678">Repressor</keyword>
<comment type="subunit">
    <text evidence="2">Interacts with ribosomal protein uL14 (rplN).</text>
</comment>
<keyword evidence="2" id="KW-0810">Translation regulation</keyword>
<dbReference type="PANTHER" id="PTHR21043:SF0">
    <property type="entry name" value="MITOCHONDRIAL ASSEMBLY OF RIBOSOMAL LARGE SUBUNIT PROTEIN 1"/>
    <property type="match status" value="1"/>
</dbReference>
<dbReference type="NCBIfam" id="TIGR00090">
    <property type="entry name" value="rsfS_iojap_ybeB"/>
    <property type="match status" value="1"/>
</dbReference>
<comment type="subcellular location">
    <subcellularLocation>
        <location evidence="2">Cytoplasm</location>
    </subcellularLocation>
</comment>
<evidence type="ECO:0000313" key="3">
    <source>
        <dbReference type="EMBL" id="OQA58006.1"/>
    </source>
</evidence>
<protein>
    <recommendedName>
        <fullName evidence="2">Ribosomal silencing factor RsfS</fullName>
    </recommendedName>
</protein>
<organism evidence="3">
    <name type="scientific">Candidatus Atribacter allofermentans</name>
    <dbReference type="NCBI Taxonomy" id="1852833"/>
    <lineage>
        <taxon>Bacteria</taxon>
        <taxon>Pseudomonadati</taxon>
        <taxon>Atribacterota</taxon>
        <taxon>Atribacteria</taxon>
        <taxon>Atribacterales</taxon>
        <taxon>Atribacteraceae</taxon>
        <taxon>Atribacter</taxon>
    </lineage>
</organism>
<dbReference type="Proteomes" id="UP000485569">
    <property type="component" value="Unassembled WGS sequence"/>
</dbReference>
<gene>
    <name evidence="2 3" type="primary">rsfS</name>
    <name evidence="3" type="ORF">BWY41_01183</name>
</gene>
<dbReference type="AlphaFoldDB" id="A0A1V5STZ6"/>
<dbReference type="HAMAP" id="MF_01477">
    <property type="entry name" value="Iojap_RsfS"/>
    <property type="match status" value="1"/>
</dbReference>
<dbReference type="InterPro" id="IPR043519">
    <property type="entry name" value="NT_sf"/>
</dbReference>
<dbReference type="GO" id="GO:0090071">
    <property type="term" value="P:negative regulation of ribosome biogenesis"/>
    <property type="evidence" value="ECO:0007669"/>
    <property type="project" value="UniProtKB-UniRule"/>
</dbReference>
<dbReference type="GO" id="GO:0042256">
    <property type="term" value="P:cytosolic ribosome assembly"/>
    <property type="evidence" value="ECO:0007669"/>
    <property type="project" value="UniProtKB-UniRule"/>
</dbReference>
<dbReference type="EMBL" id="MWBQ01000084">
    <property type="protein sequence ID" value="OQA58006.1"/>
    <property type="molecule type" value="Genomic_DNA"/>
</dbReference>
<dbReference type="Pfam" id="PF02410">
    <property type="entry name" value="RsfS"/>
    <property type="match status" value="1"/>
</dbReference>
<dbReference type="SUPFAM" id="SSF81301">
    <property type="entry name" value="Nucleotidyltransferase"/>
    <property type="match status" value="1"/>
</dbReference>
<keyword evidence="2" id="KW-0963">Cytoplasm</keyword>
<dbReference type="GO" id="GO:0017148">
    <property type="term" value="P:negative regulation of translation"/>
    <property type="evidence" value="ECO:0007669"/>
    <property type="project" value="UniProtKB-UniRule"/>
</dbReference>
<accession>A0A1V5STZ6</accession>
<dbReference type="GO" id="GO:0043023">
    <property type="term" value="F:ribosomal large subunit binding"/>
    <property type="evidence" value="ECO:0007669"/>
    <property type="project" value="TreeGrafter"/>
</dbReference>
<dbReference type="GO" id="GO:0005737">
    <property type="term" value="C:cytoplasm"/>
    <property type="evidence" value="ECO:0007669"/>
    <property type="project" value="UniProtKB-SubCell"/>
</dbReference>
<comment type="similarity">
    <text evidence="1 2">Belongs to the Iojap/RsfS family.</text>
</comment>
<evidence type="ECO:0000256" key="2">
    <source>
        <dbReference type="HAMAP-Rule" id="MF_01477"/>
    </source>
</evidence>
<reference evidence="3" key="1">
    <citation type="submission" date="2017-02" db="EMBL/GenBank/DDBJ databases">
        <title>Delving into the versatile metabolic prowess of the omnipresent phylum Bacteroidetes.</title>
        <authorList>
            <person name="Nobu M.K."/>
            <person name="Mei R."/>
            <person name="Narihiro T."/>
            <person name="Kuroda K."/>
            <person name="Liu W.-T."/>
        </authorList>
    </citation>
    <scope>NUCLEOTIDE SEQUENCE</scope>
    <source>
        <strain evidence="3">ADurb.Bin276</strain>
    </source>
</reference>
<comment type="function">
    <text evidence="2">Functions as a ribosomal silencing factor. Interacts with ribosomal protein uL14 (rplN), blocking formation of intersubunit bridge B8. Prevents association of the 30S and 50S ribosomal subunits and the formation of functional ribosomes, thus repressing translation.</text>
</comment>
<evidence type="ECO:0000256" key="1">
    <source>
        <dbReference type="ARBA" id="ARBA00010574"/>
    </source>
</evidence>
<proteinExistence type="inferred from homology"/>
<comment type="caution">
    <text evidence="3">The sequence shown here is derived from an EMBL/GenBank/DDBJ whole genome shotgun (WGS) entry which is preliminary data.</text>
</comment>
<dbReference type="Gene3D" id="3.30.460.10">
    <property type="entry name" value="Beta Polymerase, domain 2"/>
    <property type="match status" value="1"/>
</dbReference>
<dbReference type="InterPro" id="IPR004394">
    <property type="entry name" value="Iojap/RsfS/C7orf30"/>
</dbReference>
<dbReference type="PANTHER" id="PTHR21043">
    <property type="entry name" value="IOJAP SUPERFAMILY ORTHOLOG"/>
    <property type="match status" value="1"/>
</dbReference>